<keyword evidence="2" id="KW-0378">Hydrolase</keyword>
<comment type="function">
    <text evidence="5">5'-3' exonuclease acting preferentially on double-stranded DNA.</text>
</comment>
<evidence type="ECO:0000256" key="5">
    <source>
        <dbReference type="ARBA" id="ARBA00049957"/>
    </source>
</evidence>
<dbReference type="Pfam" id="PF02739">
    <property type="entry name" value="5_3_exonuc_N"/>
    <property type="match status" value="1"/>
</dbReference>
<dbReference type="InterPro" id="IPR029060">
    <property type="entry name" value="PIN-like_dom_sf"/>
</dbReference>
<dbReference type="InterPro" id="IPR002421">
    <property type="entry name" value="5-3_exonuclease"/>
</dbReference>
<evidence type="ECO:0000256" key="4">
    <source>
        <dbReference type="ARBA" id="ARBA00023125"/>
    </source>
</evidence>
<dbReference type="SMART" id="SM00279">
    <property type="entry name" value="HhH2"/>
    <property type="match status" value="1"/>
</dbReference>
<dbReference type="InterPro" id="IPR008918">
    <property type="entry name" value="HhH2"/>
</dbReference>
<dbReference type="SMART" id="SM00475">
    <property type="entry name" value="53EXOc"/>
    <property type="match status" value="1"/>
</dbReference>
<dbReference type="GO" id="GO:0003677">
    <property type="term" value="F:DNA binding"/>
    <property type="evidence" value="ECO:0007669"/>
    <property type="project" value="UniProtKB-KW"/>
</dbReference>
<keyword evidence="9" id="KW-1185">Reference proteome</keyword>
<dbReference type="CDD" id="cd09898">
    <property type="entry name" value="H3TH_53EXO"/>
    <property type="match status" value="1"/>
</dbReference>
<dbReference type="Pfam" id="PF01367">
    <property type="entry name" value="5_3_exonuc"/>
    <property type="match status" value="1"/>
</dbReference>
<dbReference type="InterPro" id="IPR020046">
    <property type="entry name" value="5-3_exonucl_a-hlix_arch_N"/>
</dbReference>
<feature type="domain" description="5'-3' exonuclease" evidence="7">
    <location>
        <begin position="9"/>
        <end position="290"/>
    </location>
</feature>
<dbReference type="SUPFAM" id="SSF88723">
    <property type="entry name" value="PIN domain-like"/>
    <property type="match status" value="1"/>
</dbReference>
<proteinExistence type="predicted"/>
<gene>
    <name evidence="8" type="ORF">MCNF_23940</name>
</gene>
<dbReference type="AlphaFoldDB" id="A0A7I7XWX0"/>
<dbReference type="PANTHER" id="PTHR42646:SF2">
    <property type="entry name" value="5'-3' EXONUCLEASE FAMILY PROTEIN"/>
    <property type="match status" value="1"/>
</dbReference>
<evidence type="ECO:0000256" key="2">
    <source>
        <dbReference type="ARBA" id="ARBA00022801"/>
    </source>
</evidence>
<dbReference type="InterPro" id="IPR036279">
    <property type="entry name" value="5-3_exonuclease_C_sf"/>
</dbReference>
<dbReference type="Gene3D" id="3.40.50.1010">
    <property type="entry name" value="5'-nuclease"/>
    <property type="match status" value="1"/>
</dbReference>
<keyword evidence="1" id="KW-0540">Nuclease</keyword>
<dbReference type="InterPro" id="IPR038969">
    <property type="entry name" value="FEN"/>
</dbReference>
<organism evidence="8 9">
    <name type="scientific">Mycolicibacterium confluentis</name>
    <dbReference type="NCBI Taxonomy" id="28047"/>
    <lineage>
        <taxon>Bacteria</taxon>
        <taxon>Bacillati</taxon>
        <taxon>Actinomycetota</taxon>
        <taxon>Actinomycetes</taxon>
        <taxon>Mycobacteriales</taxon>
        <taxon>Mycobacteriaceae</taxon>
        <taxon>Mycolicibacterium</taxon>
    </lineage>
</organism>
<name>A0A7I7XWX0_9MYCO</name>
<reference evidence="8" key="2">
    <citation type="submission" date="2020-02" db="EMBL/GenBank/DDBJ databases">
        <authorList>
            <person name="Matsumoto Y."/>
            <person name="Motooka D."/>
            <person name="Nakamura S."/>
        </authorList>
    </citation>
    <scope>NUCLEOTIDE SEQUENCE</scope>
    <source>
        <strain evidence="8">JCM 13671</strain>
    </source>
</reference>
<dbReference type="GO" id="GO:0008409">
    <property type="term" value="F:5'-3' exonuclease activity"/>
    <property type="evidence" value="ECO:0007669"/>
    <property type="project" value="InterPro"/>
</dbReference>
<evidence type="ECO:0000313" key="9">
    <source>
        <dbReference type="Proteomes" id="UP000466931"/>
    </source>
</evidence>
<dbReference type="SUPFAM" id="SSF47807">
    <property type="entry name" value="5' to 3' exonuclease, C-terminal subdomain"/>
    <property type="match status" value="1"/>
</dbReference>
<protein>
    <recommendedName>
        <fullName evidence="6">5'-3' exonuclease</fullName>
    </recommendedName>
</protein>
<dbReference type="EMBL" id="AP022612">
    <property type="protein sequence ID" value="BBZ33789.1"/>
    <property type="molecule type" value="Genomic_DNA"/>
</dbReference>
<dbReference type="GO" id="GO:0017108">
    <property type="term" value="F:5'-flap endonuclease activity"/>
    <property type="evidence" value="ECO:0007669"/>
    <property type="project" value="InterPro"/>
</dbReference>
<evidence type="ECO:0000256" key="3">
    <source>
        <dbReference type="ARBA" id="ARBA00022839"/>
    </source>
</evidence>
<accession>A0A7I7XWX0</accession>
<reference evidence="8" key="1">
    <citation type="journal article" date="2019" name="Emerg. Microbes Infect.">
        <title>Comprehensive subspecies identification of 175 nontuberculous mycobacteria species based on 7547 genomic profiles.</title>
        <authorList>
            <person name="Matsumoto Y."/>
            <person name="Kinjo T."/>
            <person name="Motooka D."/>
            <person name="Nabeya D."/>
            <person name="Jung N."/>
            <person name="Uechi K."/>
            <person name="Horii T."/>
            <person name="Iida T."/>
            <person name="Fujita J."/>
            <person name="Nakamura S."/>
        </authorList>
    </citation>
    <scope>NUCLEOTIDE SEQUENCE [LARGE SCALE GENOMIC DNA]</scope>
    <source>
        <strain evidence="8">JCM 13671</strain>
    </source>
</reference>
<keyword evidence="4" id="KW-0238">DNA-binding</keyword>
<dbReference type="CDD" id="cd09859">
    <property type="entry name" value="PIN_53EXO"/>
    <property type="match status" value="1"/>
</dbReference>
<evidence type="ECO:0000313" key="8">
    <source>
        <dbReference type="EMBL" id="BBZ33789.1"/>
    </source>
</evidence>
<dbReference type="GO" id="GO:0033567">
    <property type="term" value="P:DNA replication, Okazaki fragment processing"/>
    <property type="evidence" value="ECO:0007669"/>
    <property type="project" value="InterPro"/>
</dbReference>
<evidence type="ECO:0000256" key="1">
    <source>
        <dbReference type="ARBA" id="ARBA00022722"/>
    </source>
</evidence>
<sequence length="323" mass="33813">MTGMTSDTGKVLLLDGASMWFRSFFGVPSSIKAPDGRPVNAVRGFLDAVSTLVTQQRPTRLVVCLDLDWRPQWRVDLIPSYKAHRVEQEGVGDAPDIEEVPDELTPQVDMILEILTAFGITTGGAPGYEADDVLGTLAAQETRDPVVVVSGDRDLLQVVTDEPVPVRVLYLGRGLAKATLFGPVEVADKYGLPLSRAGAAYADLAVLRGDPSDGLPGVPGVGEKTAATLLAQHGSLDAIRAATTDPKSELAKGIRAKLAGSQAYLDAAVPVVRVATDAPVTLSNDTDALPLAAREPGLVAELAGAYGVGSSIARLQKALDALD</sequence>
<dbReference type="Proteomes" id="UP000466931">
    <property type="component" value="Chromosome"/>
</dbReference>
<evidence type="ECO:0000259" key="7">
    <source>
        <dbReference type="SMART" id="SM00475"/>
    </source>
</evidence>
<dbReference type="Gene3D" id="1.10.150.20">
    <property type="entry name" value="5' to 3' exonuclease, C-terminal subdomain"/>
    <property type="match status" value="1"/>
</dbReference>
<keyword evidence="3 8" id="KW-0269">Exonuclease</keyword>
<evidence type="ECO:0000256" key="6">
    <source>
        <dbReference type="ARBA" id="ARBA00050026"/>
    </source>
</evidence>
<dbReference type="InterPro" id="IPR020045">
    <property type="entry name" value="DNA_polI_H3TH"/>
</dbReference>
<dbReference type="PANTHER" id="PTHR42646">
    <property type="entry name" value="FLAP ENDONUCLEASE XNI"/>
    <property type="match status" value="1"/>
</dbReference>